<name>A0A934W9V2_9BURK</name>
<gene>
    <name evidence="2" type="ORF">JJB74_23765</name>
</gene>
<evidence type="ECO:0000313" key="3">
    <source>
        <dbReference type="Proteomes" id="UP000622890"/>
    </source>
</evidence>
<proteinExistence type="predicted"/>
<accession>A0A934W9V2</accession>
<feature type="chain" id="PRO_5037482185" evidence="1">
    <location>
        <begin position="29"/>
        <end position="288"/>
    </location>
</feature>
<dbReference type="Gene3D" id="3.40.190.10">
    <property type="entry name" value="Periplasmic binding protein-like II"/>
    <property type="match status" value="2"/>
</dbReference>
<dbReference type="Pfam" id="PF12974">
    <property type="entry name" value="Phosphonate-bd"/>
    <property type="match status" value="1"/>
</dbReference>
<dbReference type="EMBL" id="JAEPBG010000013">
    <property type="protein sequence ID" value="MBK4737649.1"/>
    <property type="molecule type" value="Genomic_DNA"/>
</dbReference>
<organism evidence="2 3">
    <name type="scientific">Noviherbaspirillum pedocola</name>
    <dbReference type="NCBI Taxonomy" id="2801341"/>
    <lineage>
        <taxon>Bacteria</taxon>
        <taxon>Pseudomonadati</taxon>
        <taxon>Pseudomonadota</taxon>
        <taxon>Betaproteobacteria</taxon>
        <taxon>Burkholderiales</taxon>
        <taxon>Oxalobacteraceae</taxon>
        <taxon>Noviherbaspirillum</taxon>
    </lineage>
</organism>
<dbReference type="PANTHER" id="PTHR35841:SF1">
    <property type="entry name" value="PHOSPHONATES-BINDING PERIPLASMIC PROTEIN"/>
    <property type="match status" value="1"/>
</dbReference>
<dbReference type="AlphaFoldDB" id="A0A934W9V2"/>
<dbReference type="PANTHER" id="PTHR35841">
    <property type="entry name" value="PHOSPHONATES-BINDING PERIPLASMIC PROTEIN"/>
    <property type="match status" value="1"/>
</dbReference>
<evidence type="ECO:0000313" key="2">
    <source>
        <dbReference type="EMBL" id="MBK4737649.1"/>
    </source>
</evidence>
<sequence length="288" mass="31716">MKLRRTLLLCLAFSTAAALSAPARQAIAAEPGRVYQFSPVNQYGIELTASYWNPIINYVSEKTGLQLRLKIGRTSADTTAYVLAKEVDFVFTNHLFSPERDKLGWRTLARRNTPPIYGQIVVLADSPIRKLEQLADQSVAFPGPEALVAYKYTYAHLLNEKVPVQVNFSGNHDGAFAQLLSGKAQAVGANSQLAEGWSKREGKPLRVLWQSEALHDLALMVAKHVPEEDAKAIQRAFVGMAQDPKGIKVLHSASELVKLPASTVFISSNGSEYAAYRNFYQTAPVSLR</sequence>
<keyword evidence="3" id="KW-1185">Reference proteome</keyword>
<keyword evidence="1" id="KW-0732">Signal</keyword>
<dbReference type="RefSeq" id="WP_200596182.1">
    <property type="nucleotide sequence ID" value="NZ_JAEPBG010000013.1"/>
</dbReference>
<protein>
    <submittedName>
        <fullName evidence="2">Phosphate/phosphite/phosphonate ABC transporter substrate-binding protein</fullName>
    </submittedName>
</protein>
<dbReference type="SUPFAM" id="SSF53850">
    <property type="entry name" value="Periplasmic binding protein-like II"/>
    <property type="match status" value="1"/>
</dbReference>
<reference evidence="2" key="1">
    <citation type="submission" date="2021-01" db="EMBL/GenBank/DDBJ databases">
        <title>Genome sequence of strain Noviherbaspirillum sp. DKR-6.</title>
        <authorList>
            <person name="Chaudhary D.K."/>
        </authorList>
    </citation>
    <scope>NUCLEOTIDE SEQUENCE</scope>
    <source>
        <strain evidence="2">DKR-6</strain>
    </source>
</reference>
<comment type="caution">
    <text evidence="2">The sequence shown here is derived from an EMBL/GenBank/DDBJ whole genome shotgun (WGS) entry which is preliminary data.</text>
</comment>
<feature type="signal peptide" evidence="1">
    <location>
        <begin position="1"/>
        <end position="28"/>
    </location>
</feature>
<dbReference type="Proteomes" id="UP000622890">
    <property type="component" value="Unassembled WGS sequence"/>
</dbReference>
<evidence type="ECO:0000256" key="1">
    <source>
        <dbReference type="SAM" id="SignalP"/>
    </source>
</evidence>